<dbReference type="EMBL" id="ML986594">
    <property type="protein sequence ID" value="KAF2267025.1"/>
    <property type="molecule type" value="Genomic_DNA"/>
</dbReference>
<dbReference type="OrthoDB" id="8922241at2759"/>
<dbReference type="AlphaFoldDB" id="A0A9P4KI82"/>
<feature type="compositionally biased region" description="Polar residues" evidence="1">
    <location>
        <begin position="393"/>
        <end position="407"/>
    </location>
</feature>
<feature type="region of interest" description="Disordered" evidence="1">
    <location>
        <begin position="559"/>
        <end position="579"/>
    </location>
</feature>
<name>A0A9P4KI82_9PLEO</name>
<proteinExistence type="predicted"/>
<evidence type="ECO:0000313" key="3">
    <source>
        <dbReference type="Proteomes" id="UP000800093"/>
    </source>
</evidence>
<feature type="region of interest" description="Disordered" evidence="1">
    <location>
        <begin position="392"/>
        <end position="415"/>
    </location>
</feature>
<keyword evidence="3" id="KW-1185">Reference proteome</keyword>
<organism evidence="2 3">
    <name type="scientific">Lojkania enalia</name>
    <dbReference type="NCBI Taxonomy" id="147567"/>
    <lineage>
        <taxon>Eukaryota</taxon>
        <taxon>Fungi</taxon>
        <taxon>Dikarya</taxon>
        <taxon>Ascomycota</taxon>
        <taxon>Pezizomycotina</taxon>
        <taxon>Dothideomycetes</taxon>
        <taxon>Pleosporomycetidae</taxon>
        <taxon>Pleosporales</taxon>
        <taxon>Pleosporales incertae sedis</taxon>
        <taxon>Lojkania</taxon>
    </lineage>
</organism>
<reference evidence="3" key="1">
    <citation type="journal article" date="2020" name="Stud. Mycol.">
        <title>101 Dothideomycetes genomes: A test case for predicting lifestyles and emergence of pathogens.</title>
        <authorList>
            <person name="Haridas S."/>
            <person name="Albert R."/>
            <person name="Binder M."/>
            <person name="Bloem J."/>
            <person name="LaButti K."/>
            <person name="Salamov A."/>
            <person name="Andreopoulos B."/>
            <person name="Baker S."/>
            <person name="Barry K."/>
            <person name="Bills G."/>
            <person name="Bluhm B."/>
            <person name="Cannon C."/>
            <person name="Castanera R."/>
            <person name="Culley D."/>
            <person name="Daum C."/>
            <person name="Ezra D."/>
            <person name="Gonzalez J."/>
            <person name="Henrissat B."/>
            <person name="Kuo A."/>
            <person name="Liang C."/>
            <person name="Lipzen A."/>
            <person name="Lutzoni F."/>
            <person name="Magnuson J."/>
            <person name="Mondo S."/>
            <person name="Nolan M."/>
            <person name="Ohm R."/>
            <person name="Pangilinan J."/>
            <person name="Park H.-J."/>
            <person name="Ramirez L."/>
            <person name="Alfaro M."/>
            <person name="Sun H."/>
            <person name="Tritt A."/>
            <person name="Yoshinaga Y."/>
            <person name="Zwiers L.-H."/>
            <person name="Turgeon B."/>
            <person name="Goodwin S."/>
            <person name="Spatafora J."/>
            <person name="Crous P."/>
            <person name="Grigoriev I."/>
        </authorList>
    </citation>
    <scope>NUCLEOTIDE SEQUENCE [LARGE SCALE GENOMIC DNA]</scope>
    <source>
        <strain evidence="3">CBS 304.66</strain>
    </source>
</reference>
<protein>
    <submittedName>
        <fullName evidence="2">Uncharacterized protein</fullName>
    </submittedName>
</protein>
<comment type="caution">
    <text evidence="2">The sequence shown here is derived from an EMBL/GenBank/DDBJ whole genome shotgun (WGS) entry which is preliminary data.</text>
</comment>
<dbReference type="Proteomes" id="UP000800093">
    <property type="component" value="Unassembled WGS sequence"/>
</dbReference>
<feature type="compositionally biased region" description="Basic and acidic residues" evidence="1">
    <location>
        <begin position="559"/>
        <end position="573"/>
    </location>
</feature>
<sequence>MQWSLFFAVRSWVDKCPALAAVDIERRYYGRAPLRGKMRLFEKHIHLTLQLTCPNHDSSPCSQGSGKHSDKAPTTIVLGASSFLDGSELKLSLRDTASKNLEQAQSAQNNYRESPHRSRIRKRLGRLLPKFSRLPSLTISLWYTTQQSQELQIPTYPVELEEPRTTCAWELQGQTSDSSSSIDHMSNSSSAQHFNMQPRHLNSGEFQGPFPAPYHDYQQSMISTVNHIPTTNSYVPDQYVISPITYDGRCITTDDSTTSAVSPRSDVGYINSSLNPFPPYDASLRPSGGTLEYRPGFSPVTSSSESRQSPFAMDYRSGCAELPGSFAYSIETSPSPTQGAYGSYAIPALHSPLAPTRRIPTTGIAVLPTSSTVSGDATEQLDISEAQAISARRPTTCTRSNSSSQESRIAYQPSMHSVRECVREDHGEDLPTCEVASSSNSSRDIGCFPAVKATAWHLSQAMNYAMSGTSAAKGKCAKGDHQIYDDRMEASANDSQQHPTPSTLFCDQCSMPFTGKYRNGNRLRHIRSKHSTSATIASFATKLVCRVCKLRYKRTDARKKHEWEKHGIPDAKPKPKRRK</sequence>
<accession>A0A9P4KI82</accession>
<evidence type="ECO:0000313" key="2">
    <source>
        <dbReference type="EMBL" id="KAF2267025.1"/>
    </source>
</evidence>
<gene>
    <name evidence="2" type="ORF">CC78DRAFT_577558</name>
</gene>
<evidence type="ECO:0000256" key="1">
    <source>
        <dbReference type="SAM" id="MobiDB-lite"/>
    </source>
</evidence>